<evidence type="ECO:0008006" key="3">
    <source>
        <dbReference type="Google" id="ProtNLM"/>
    </source>
</evidence>
<reference evidence="1 2" key="1">
    <citation type="journal article" date="2017" name="Genome Biol. Evol.">
        <title>Phytophthora megakarya and P. palmivora, closely related causal agents of cacao black pod rot, underwent increases in genome sizes and gene numbers by different mechanisms.</title>
        <authorList>
            <person name="Ali S.S."/>
            <person name="Shao J."/>
            <person name="Lary D.J."/>
            <person name="Kronmiller B."/>
            <person name="Shen D."/>
            <person name="Strem M.D."/>
            <person name="Amoako-Attah I."/>
            <person name="Akrofi A.Y."/>
            <person name="Begoude B.A."/>
            <person name="Ten Hoopen G.M."/>
            <person name="Coulibaly K."/>
            <person name="Kebe B.I."/>
            <person name="Melnick R.L."/>
            <person name="Guiltinan M.J."/>
            <person name="Tyler B.M."/>
            <person name="Meinhardt L.W."/>
            <person name="Bailey B.A."/>
        </authorList>
    </citation>
    <scope>NUCLEOTIDE SEQUENCE [LARGE SCALE GENOMIC DNA]</scope>
    <source>
        <strain evidence="2">sbr112.9</strain>
    </source>
</reference>
<dbReference type="Proteomes" id="UP000237271">
    <property type="component" value="Unassembled WGS sequence"/>
</dbReference>
<dbReference type="OrthoDB" id="115201at2759"/>
<keyword evidence="2" id="KW-1185">Reference proteome</keyword>
<gene>
    <name evidence="1" type="ORF">PHPALM_3092</name>
</gene>
<protein>
    <recommendedName>
        <fullName evidence="3">Peptidase C58 YopT-type domain-containing protein</fullName>
    </recommendedName>
</protein>
<organism evidence="1 2">
    <name type="scientific">Phytophthora palmivora</name>
    <dbReference type="NCBI Taxonomy" id="4796"/>
    <lineage>
        <taxon>Eukaryota</taxon>
        <taxon>Sar</taxon>
        <taxon>Stramenopiles</taxon>
        <taxon>Oomycota</taxon>
        <taxon>Peronosporomycetes</taxon>
        <taxon>Peronosporales</taxon>
        <taxon>Peronosporaceae</taxon>
        <taxon>Phytophthora</taxon>
    </lineage>
</organism>
<evidence type="ECO:0000313" key="1">
    <source>
        <dbReference type="EMBL" id="POM79287.1"/>
    </source>
</evidence>
<dbReference type="AlphaFoldDB" id="A0A2P4YN99"/>
<sequence length="187" mass="21161">MQLVEDGFGDLLDLIDRWKTSKPNDAVGKNFVGADTLGLCMFNALKRAAELAGHPDIITQGDIDAFVAAELRDLGVDLHRGTSWKVVLRFLRKLCDDGRDFILKAIKKNFAIPGKRGFRVLEDVPLRRGIYFIVAYNHSRVGHAFVLKVSAKTRLVYDLREGKPVESAWDWINFVACIRPFVVFKKK</sequence>
<comment type="caution">
    <text evidence="1">The sequence shown here is derived from an EMBL/GenBank/DDBJ whole genome shotgun (WGS) entry which is preliminary data.</text>
</comment>
<evidence type="ECO:0000313" key="2">
    <source>
        <dbReference type="Proteomes" id="UP000237271"/>
    </source>
</evidence>
<accession>A0A2P4YN99</accession>
<dbReference type="EMBL" id="NCKW01001817">
    <property type="protein sequence ID" value="POM79287.1"/>
    <property type="molecule type" value="Genomic_DNA"/>
</dbReference>
<name>A0A2P4YN99_9STRA</name>
<proteinExistence type="predicted"/>